<dbReference type="Gene3D" id="3.40.920.10">
    <property type="entry name" value="Pyruvate-ferredoxin oxidoreductase, PFOR, domain III"/>
    <property type="match status" value="1"/>
</dbReference>
<comment type="caution">
    <text evidence="3">The sequence shown here is derived from an EMBL/GenBank/DDBJ whole genome shotgun (WGS) entry which is preliminary data.</text>
</comment>
<evidence type="ECO:0000256" key="1">
    <source>
        <dbReference type="ARBA" id="ARBA00023002"/>
    </source>
</evidence>
<sequence length="181" mass="19584">MEKCRMVFSGSGGQGVITAGIILAEAAVLHENLIAVQSQTYGPRARGGATRSDVIISDSDIHYPKVIQPNVLVCLTQEAYDTFYPIIRPGGLLVIDAGFVEPKKSVDARQKALPMYQSVMKEIGRPIVFNICMLGVVLGLTDLVEPKSVMKVLETRIPGTFLEINQKALQLGMKLAAGNQN</sequence>
<gene>
    <name evidence="3" type="ORF">LCGC14_1900490</name>
</gene>
<keyword evidence="1" id="KW-0560">Oxidoreductase</keyword>
<dbReference type="EMBL" id="LAZR01019896">
    <property type="protein sequence ID" value="KKL90857.1"/>
    <property type="molecule type" value="Genomic_DNA"/>
</dbReference>
<dbReference type="AlphaFoldDB" id="A0A0F9IUV1"/>
<dbReference type="PANTHER" id="PTHR42730:SF1">
    <property type="entry name" value="2-OXOGLUTARATE SYNTHASE SUBUNIT KORC"/>
    <property type="match status" value="1"/>
</dbReference>
<name>A0A0F9IUV1_9ZZZZ</name>
<dbReference type="GO" id="GO:0016903">
    <property type="term" value="F:oxidoreductase activity, acting on the aldehyde or oxo group of donors"/>
    <property type="evidence" value="ECO:0007669"/>
    <property type="project" value="InterPro"/>
</dbReference>
<dbReference type="Pfam" id="PF01558">
    <property type="entry name" value="POR"/>
    <property type="match status" value="1"/>
</dbReference>
<dbReference type="PANTHER" id="PTHR42730">
    <property type="entry name" value="2-OXOGLUTARATE SYNTHASE SUBUNIT KORC"/>
    <property type="match status" value="1"/>
</dbReference>
<dbReference type="InterPro" id="IPR052554">
    <property type="entry name" value="2-oxoglutarate_synth_KorC"/>
</dbReference>
<organism evidence="3">
    <name type="scientific">marine sediment metagenome</name>
    <dbReference type="NCBI Taxonomy" id="412755"/>
    <lineage>
        <taxon>unclassified sequences</taxon>
        <taxon>metagenomes</taxon>
        <taxon>ecological metagenomes</taxon>
    </lineage>
</organism>
<dbReference type="SUPFAM" id="SSF53323">
    <property type="entry name" value="Pyruvate-ferredoxin oxidoreductase, PFOR, domain III"/>
    <property type="match status" value="1"/>
</dbReference>
<evidence type="ECO:0000313" key="3">
    <source>
        <dbReference type="EMBL" id="KKL90857.1"/>
    </source>
</evidence>
<reference evidence="3" key="1">
    <citation type="journal article" date="2015" name="Nature">
        <title>Complex archaea that bridge the gap between prokaryotes and eukaryotes.</title>
        <authorList>
            <person name="Spang A."/>
            <person name="Saw J.H."/>
            <person name="Jorgensen S.L."/>
            <person name="Zaremba-Niedzwiedzka K."/>
            <person name="Martijn J."/>
            <person name="Lind A.E."/>
            <person name="van Eijk R."/>
            <person name="Schleper C."/>
            <person name="Guy L."/>
            <person name="Ettema T.J."/>
        </authorList>
    </citation>
    <scope>NUCLEOTIDE SEQUENCE</scope>
</reference>
<dbReference type="InterPro" id="IPR019752">
    <property type="entry name" value="Pyrv/ketoisovalerate_OxRed_cat"/>
</dbReference>
<dbReference type="InterPro" id="IPR002869">
    <property type="entry name" value="Pyrv_flavodox_OxRed_cen"/>
</dbReference>
<evidence type="ECO:0000259" key="2">
    <source>
        <dbReference type="Pfam" id="PF01558"/>
    </source>
</evidence>
<feature type="domain" description="Pyruvate/ketoisovalerate oxidoreductase catalytic" evidence="2">
    <location>
        <begin position="12"/>
        <end position="173"/>
    </location>
</feature>
<protein>
    <recommendedName>
        <fullName evidence="2">Pyruvate/ketoisovalerate oxidoreductase catalytic domain-containing protein</fullName>
    </recommendedName>
</protein>
<accession>A0A0F9IUV1</accession>
<proteinExistence type="predicted"/>